<feature type="transmembrane region" description="Helical" evidence="2">
    <location>
        <begin position="55"/>
        <end position="72"/>
    </location>
</feature>
<proteinExistence type="inferred from homology"/>
<evidence type="ECO:0000313" key="3">
    <source>
        <dbReference type="EMBL" id="OGD83547.1"/>
    </source>
</evidence>
<evidence type="ECO:0000313" key="4">
    <source>
        <dbReference type="Proteomes" id="UP000179237"/>
    </source>
</evidence>
<organism evidence="3 4">
    <name type="scientific">Candidatus Collierbacteria bacterium RIFOXYD1_FULL_40_9</name>
    <dbReference type="NCBI Taxonomy" id="1817731"/>
    <lineage>
        <taxon>Bacteria</taxon>
        <taxon>Candidatus Collieribacteriota</taxon>
    </lineage>
</organism>
<keyword evidence="2" id="KW-1133">Transmembrane helix</keyword>
<keyword evidence="2" id="KW-0812">Transmembrane</keyword>
<feature type="transmembrane region" description="Helical" evidence="2">
    <location>
        <begin position="111"/>
        <end position="132"/>
    </location>
</feature>
<sequence>MKNKEKRQNLSKVFVFSSLVLVFLDWFLQYSNKITAFGTENRGISFGLVGELGEYLRYIVPAFFVFVGMWFWRAKGFRSVFWVLLLIGGIGNLIPRMFWGYVWDYIKLPVFNLWINLSDILIFVSTLSYILVGDDRDPNSTRDR</sequence>
<name>A0A1F5FVA6_9BACT</name>
<comment type="caution">
    <text evidence="3">The sequence shown here is derived from an EMBL/GenBank/DDBJ whole genome shotgun (WGS) entry which is preliminary data.</text>
</comment>
<dbReference type="PRINTS" id="PR00781">
    <property type="entry name" value="LIPOSIGPTASE"/>
</dbReference>
<dbReference type="GO" id="GO:0006508">
    <property type="term" value="P:proteolysis"/>
    <property type="evidence" value="ECO:0007669"/>
    <property type="project" value="InterPro"/>
</dbReference>
<dbReference type="GO" id="GO:0016020">
    <property type="term" value="C:membrane"/>
    <property type="evidence" value="ECO:0007669"/>
    <property type="project" value="InterPro"/>
</dbReference>
<dbReference type="Pfam" id="PF01252">
    <property type="entry name" value="Peptidase_A8"/>
    <property type="match status" value="1"/>
</dbReference>
<accession>A0A1F5FVA6</accession>
<dbReference type="AlphaFoldDB" id="A0A1F5FVA6"/>
<dbReference type="GO" id="GO:0004190">
    <property type="term" value="F:aspartic-type endopeptidase activity"/>
    <property type="evidence" value="ECO:0007669"/>
    <property type="project" value="InterPro"/>
</dbReference>
<comment type="similarity">
    <text evidence="1">Belongs to the peptidase A8 family.</text>
</comment>
<gene>
    <name evidence="3" type="ORF">A2572_00365</name>
</gene>
<feature type="transmembrane region" description="Helical" evidence="2">
    <location>
        <begin position="79"/>
        <end position="99"/>
    </location>
</feature>
<reference evidence="3 4" key="1">
    <citation type="journal article" date="2016" name="Nat. Commun.">
        <title>Thousands of microbial genomes shed light on interconnected biogeochemical processes in an aquifer system.</title>
        <authorList>
            <person name="Anantharaman K."/>
            <person name="Brown C.T."/>
            <person name="Hug L.A."/>
            <person name="Sharon I."/>
            <person name="Castelle C.J."/>
            <person name="Probst A.J."/>
            <person name="Thomas B.C."/>
            <person name="Singh A."/>
            <person name="Wilkins M.J."/>
            <person name="Karaoz U."/>
            <person name="Brodie E.L."/>
            <person name="Williams K.H."/>
            <person name="Hubbard S.S."/>
            <person name="Banfield J.F."/>
        </authorList>
    </citation>
    <scope>NUCLEOTIDE SEQUENCE [LARGE SCALE GENOMIC DNA]</scope>
</reference>
<dbReference type="Proteomes" id="UP000179237">
    <property type="component" value="Unassembled WGS sequence"/>
</dbReference>
<protein>
    <submittedName>
        <fullName evidence="3">Uncharacterized protein</fullName>
    </submittedName>
</protein>
<dbReference type="EMBL" id="MFAQ01000013">
    <property type="protein sequence ID" value="OGD83547.1"/>
    <property type="molecule type" value="Genomic_DNA"/>
</dbReference>
<evidence type="ECO:0000256" key="1">
    <source>
        <dbReference type="RuleBase" id="RU004181"/>
    </source>
</evidence>
<dbReference type="InterPro" id="IPR001872">
    <property type="entry name" value="Peptidase_A8"/>
</dbReference>
<keyword evidence="2" id="KW-0472">Membrane</keyword>
<evidence type="ECO:0000256" key="2">
    <source>
        <dbReference type="SAM" id="Phobius"/>
    </source>
</evidence>